<accession>A0A0F9CEJ5</accession>
<organism evidence="1">
    <name type="scientific">marine sediment metagenome</name>
    <dbReference type="NCBI Taxonomy" id="412755"/>
    <lineage>
        <taxon>unclassified sequences</taxon>
        <taxon>metagenomes</taxon>
        <taxon>ecological metagenomes</taxon>
    </lineage>
</organism>
<dbReference type="EMBL" id="LAZR01033549">
    <property type="protein sequence ID" value="KKL47778.1"/>
    <property type="molecule type" value="Genomic_DNA"/>
</dbReference>
<name>A0A0F9CEJ5_9ZZZZ</name>
<feature type="non-terminal residue" evidence="1">
    <location>
        <position position="1"/>
    </location>
</feature>
<reference evidence="1" key="1">
    <citation type="journal article" date="2015" name="Nature">
        <title>Complex archaea that bridge the gap between prokaryotes and eukaryotes.</title>
        <authorList>
            <person name="Spang A."/>
            <person name="Saw J.H."/>
            <person name="Jorgensen S.L."/>
            <person name="Zaremba-Niedzwiedzka K."/>
            <person name="Martijn J."/>
            <person name="Lind A.E."/>
            <person name="van Eijk R."/>
            <person name="Schleper C."/>
            <person name="Guy L."/>
            <person name="Ettema T.J."/>
        </authorList>
    </citation>
    <scope>NUCLEOTIDE SEQUENCE</scope>
</reference>
<protein>
    <submittedName>
        <fullName evidence="1">Uncharacterized protein</fullName>
    </submittedName>
</protein>
<comment type="caution">
    <text evidence="1">The sequence shown here is derived from an EMBL/GenBank/DDBJ whole genome shotgun (WGS) entry which is preliminary data.</text>
</comment>
<gene>
    <name evidence="1" type="ORF">LCGC14_2332190</name>
</gene>
<dbReference type="AlphaFoldDB" id="A0A0F9CEJ5"/>
<sequence>WRNGMKRYNWREKVGDFWGITGGDVNKVVGGALKEMCDSLNGVAVTNV</sequence>
<evidence type="ECO:0000313" key="1">
    <source>
        <dbReference type="EMBL" id="KKL47778.1"/>
    </source>
</evidence>
<proteinExistence type="predicted"/>